<sequence>MSRELGAPRRRSDRGDRALVARAPDPPAPADARRDDAARSGRPGGAGASTSAAASGDAPMAAFSAGRLVGLDGLLSLSWALDALPHKVKARKEIQAWPLKVKLGAEYDLVAKKFQGHADCHDSLLGGELSFDILHSNVEYTKRFDLGEVSSIGVRARCDLSNLGSPGRRADRGWDASLGFTIEPKRTHGPLGANTRVSNTRGSGYDIVTEVPVSQLVSAEVCGHLTLPLPRAEFHARTGGGGRLTVGEGGLGMHVAQINAVIDL</sequence>
<feature type="region of interest" description="Disordered" evidence="1">
    <location>
        <begin position="1"/>
        <end position="54"/>
    </location>
</feature>
<dbReference type="EMBL" id="CP001325">
    <property type="protein sequence ID" value="ACO62943.1"/>
    <property type="molecule type" value="Genomic_DNA"/>
</dbReference>
<evidence type="ECO:0000313" key="3">
    <source>
        <dbReference type="Proteomes" id="UP000002009"/>
    </source>
</evidence>
<dbReference type="GeneID" id="8242586"/>
<reference evidence="2 3" key="1">
    <citation type="journal article" date="2009" name="Science">
        <title>Green evolution and dynamic adaptations revealed by genomes of the marine picoeukaryotes Micromonas.</title>
        <authorList>
            <person name="Worden A.Z."/>
            <person name="Lee J.H."/>
            <person name="Mock T."/>
            <person name="Rouze P."/>
            <person name="Simmons M.P."/>
            <person name="Aerts A.L."/>
            <person name="Allen A.E."/>
            <person name="Cuvelier M.L."/>
            <person name="Derelle E."/>
            <person name="Everett M.V."/>
            <person name="Foulon E."/>
            <person name="Grimwood J."/>
            <person name="Gundlach H."/>
            <person name="Henrissat B."/>
            <person name="Napoli C."/>
            <person name="McDonald S.M."/>
            <person name="Parker M.S."/>
            <person name="Rombauts S."/>
            <person name="Salamov A."/>
            <person name="Von Dassow P."/>
            <person name="Badger J.H."/>
            <person name="Coutinho P.M."/>
            <person name="Demir E."/>
            <person name="Dubchak I."/>
            <person name="Gentemann C."/>
            <person name="Eikrem W."/>
            <person name="Gready J.E."/>
            <person name="John U."/>
            <person name="Lanier W."/>
            <person name="Lindquist E.A."/>
            <person name="Lucas S."/>
            <person name="Mayer K.F."/>
            <person name="Moreau H."/>
            <person name="Not F."/>
            <person name="Otillar R."/>
            <person name="Panaud O."/>
            <person name="Pangilinan J."/>
            <person name="Paulsen I."/>
            <person name="Piegu B."/>
            <person name="Poliakov A."/>
            <person name="Robbens S."/>
            <person name="Schmutz J."/>
            <person name="Toulza E."/>
            <person name="Wyss T."/>
            <person name="Zelensky A."/>
            <person name="Zhou K."/>
            <person name="Armbrust E.V."/>
            <person name="Bhattacharya D."/>
            <person name="Goodenough U.W."/>
            <person name="Van de Peer Y."/>
            <person name="Grigoriev I.V."/>
        </authorList>
    </citation>
    <scope>NUCLEOTIDE SEQUENCE [LARGE SCALE GENOMIC DNA]</scope>
    <source>
        <strain evidence="3">RCC299 / NOUM17</strain>
    </source>
</reference>
<gene>
    <name evidence="2" type="ORF">MICPUN_57694</name>
</gene>
<dbReference type="eggNOG" id="ENOG502SWBN">
    <property type="taxonomic scope" value="Eukaryota"/>
</dbReference>
<dbReference type="AlphaFoldDB" id="C1E3I5"/>
<dbReference type="Proteomes" id="UP000002009">
    <property type="component" value="Chromosome 4"/>
</dbReference>
<dbReference type="OrthoDB" id="509436at2759"/>
<dbReference type="RefSeq" id="XP_002501685.1">
    <property type="nucleotide sequence ID" value="XM_002501639.1"/>
</dbReference>
<accession>C1E3I5</accession>
<dbReference type="KEGG" id="mis:MICPUN_57694"/>
<organism evidence="2 3">
    <name type="scientific">Micromonas commoda (strain RCC299 / NOUM17 / CCMP2709)</name>
    <name type="common">Picoplanktonic green alga</name>
    <dbReference type="NCBI Taxonomy" id="296587"/>
    <lineage>
        <taxon>Eukaryota</taxon>
        <taxon>Viridiplantae</taxon>
        <taxon>Chlorophyta</taxon>
        <taxon>Mamiellophyceae</taxon>
        <taxon>Mamiellales</taxon>
        <taxon>Mamiellaceae</taxon>
        <taxon>Micromonas</taxon>
    </lineage>
</organism>
<keyword evidence="3" id="KW-1185">Reference proteome</keyword>
<evidence type="ECO:0000256" key="1">
    <source>
        <dbReference type="SAM" id="MobiDB-lite"/>
    </source>
</evidence>
<protein>
    <submittedName>
        <fullName evidence="2">Uncharacterized protein</fullName>
    </submittedName>
</protein>
<proteinExistence type="predicted"/>
<dbReference type="InParanoid" id="C1E3I5"/>
<name>C1E3I5_MICCC</name>
<evidence type="ECO:0000313" key="2">
    <source>
        <dbReference type="EMBL" id="ACO62943.1"/>
    </source>
</evidence>